<comment type="caution">
    <text evidence="2">The sequence shown here is derived from an EMBL/GenBank/DDBJ whole genome shotgun (WGS) entry which is preliminary data.</text>
</comment>
<feature type="domain" description="YbaK/aminoacyl-tRNA synthetase-associated" evidence="1">
    <location>
        <begin position="26"/>
        <end position="140"/>
    </location>
</feature>
<gene>
    <name evidence="2" type="ORF">H5985_03510</name>
</gene>
<dbReference type="PANTHER" id="PTHR30411:SF1">
    <property type="entry name" value="CYTOPLASMIC PROTEIN"/>
    <property type="match status" value="1"/>
</dbReference>
<evidence type="ECO:0000259" key="1">
    <source>
        <dbReference type="Pfam" id="PF04073"/>
    </source>
</evidence>
<dbReference type="Gene3D" id="3.90.960.10">
    <property type="entry name" value="YbaK/aminoacyl-tRNA synthetase-associated domain"/>
    <property type="match status" value="1"/>
</dbReference>
<dbReference type="Proteomes" id="UP000777002">
    <property type="component" value="Unassembled WGS sequence"/>
</dbReference>
<dbReference type="EMBL" id="JACJKX010000004">
    <property type="protein sequence ID" value="MBM6928332.1"/>
    <property type="molecule type" value="Genomic_DNA"/>
</dbReference>
<sequence>MSIESVKAYLKTKGLVDRYIELPGSTATVALAAERLGCEPDRIAKTLAIKLKSGRLMVVVVSGEARLDNSKFKKLFKETSHFCPAEELETLFGHPMGGVCPFALKENVEIYLDESLKKYDIVYPAAGSANNAVKIGIDELSQTLEADWIFVTK</sequence>
<protein>
    <submittedName>
        <fullName evidence="2">YbaK/EbsC family protein</fullName>
    </submittedName>
</protein>
<proteinExistence type="predicted"/>
<evidence type="ECO:0000313" key="2">
    <source>
        <dbReference type="EMBL" id="MBM6928332.1"/>
    </source>
</evidence>
<evidence type="ECO:0000313" key="3">
    <source>
        <dbReference type="Proteomes" id="UP000777002"/>
    </source>
</evidence>
<dbReference type="InterPro" id="IPR036754">
    <property type="entry name" value="YbaK/aa-tRNA-synt-asso_dom_sf"/>
</dbReference>
<dbReference type="InterPro" id="IPR007214">
    <property type="entry name" value="YbaK/aa-tRNA-synth-assoc-dom"/>
</dbReference>
<dbReference type="SUPFAM" id="SSF55826">
    <property type="entry name" value="YbaK/ProRS associated domain"/>
    <property type="match status" value="1"/>
</dbReference>
<dbReference type="CDD" id="cd04333">
    <property type="entry name" value="ProX_deacylase"/>
    <property type="match status" value="1"/>
</dbReference>
<organism evidence="2 3">
    <name type="scientific">Parasutterella secunda</name>
    <dbReference type="NCBI Taxonomy" id="626947"/>
    <lineage>
        <taxon>Bacteria</taxon>
        <taxon>Pseudomonadati</taxon>
        <taxon>Pseudomonadota</taxon>
        <taxon>Betaproteobacteria</taxon>
        <taxon>Burkholderiales</taxon>
        <taxon>Sutterellaceae</taxon>
        <taxon>Parasutterella</taxon>
    </lineage>
</organism>
<reference evidence="2 3" key="1">
    <citation type="journal article" date="2021" name="Sci. Rep.">
        <title>The distribution of antibiotic resistance genes in chicken gut microbiota commensals.</title>
        <authorList>
            <person name="Juricova H."/>
            <person name="Matiasovicova J."/>
            <person name="Kubasova T."/>
            <person name="Cejkova D."/>
            <person name="Rychlik I."/>
        </authorList>
    </citation>
    <scope>NUCLEOTIDE SEQUENCE [LARGE SCALE GENOMIC DNA]</scope>
    <source>
        <strain evidence="2 3">An562</strain>
    </source>
</reference>
<name>A0ABS2GU05_9BURK</name>
<dbReference type="PANTHER" id="PTHR30411">
    <property type="entry name" value="CYTOPLASMIC PROTEIN"/>
    <property type="match status" value="1"/>
</dbReference>
<dbReference type="Pfam" id="PF04073">
    <property type="entry name" value="tRNA_edit"/>
    <property type="match status" value="1"/>
</dbReference>
<keyword evidence="3" id="KW-1185">Reference proteome</keyword>
<accession>A0ABS2GU05</accession>